<name>A0A371G500_MUCPR</name>
<evidence type="ECO:0000313" key="2">
    <source>
        <dbReference type="Proteomes" id="UP000257109"/>
    </source>
</evidence>
<comment type="caution">
    <text evidence="1">The sequence shown here is derived from an EMBL/GenBank/DDBJ whole genome shotgun (WGS) entry which is preliminary data.</text>
</comment>
<gene>
    <name evidence="1" type="ORF">CR513_33150</name>
</gene>
<dbReference type="Proteomes" id="UP000257109">
    <property type="component" value="Unassembled WGS sequence"/>
</dbReference>
<evidence type="ECO:0000313" key="1">
    <source>
        <dbReference type="EMBL" id="RDX85632.1"/>
    </source>
</evidence>
<sequence length="103" mass="11784">MDLNQHMALLLSSHGSLGRNLMNCGQLGRSYDFKFMTCDLESLRKSIGGTRNKSKLLELFFSKKPMSKQPWTNIGVLQIFRTSVLLLRQIELLIREPQPTMGQ</sequence>
<dbReference type="EMBL" id="QJKJ01006743">
    <property type="protein sequence ID" value="RDX85632.1"/>
    <property type="molecule type" value="Genomic_DNA"/>
</dbReference>
<feature type="non-terminal residue" evidence="1">
    <location>
        <position position="1"/>
    </location>
</feature>
<protein>
    <submittedName>
        <fullName evidence="1">Uncharacterized protein</fullName>
    </submittedName>
</protein>
<reference evidence="1" key="1">
    <citation type="submission" date="2018-05" db="EMBL/GenBank/DDBJ databases">
        <title>Draft genome of Mucuna pruriens seed.</title>
        <authorList>
            <person name="Nnadi N.E."/>
            <person name="Vos R."/>
            <person name="Hasami M.H."/>
            <person name="Devisetty U.K."/>
            <person name="Aguiy J.C."/>
        </authorList>
    </citation>
    <scope>NUCLEOTIDE SEQUENCE [LARGE SCALE GENOMIC DNA]</scope>
    <source>
        <strain evidence="1">JCA_2017</strain>
    </source>
</reference>
<keyword evidence="2" id="KW-1185">Reference proteome</keyword>
<dbReference type="AlphaFoldDB" id="A0A371G500"/>
<proteinExistence type="predicted"/>
<accession>A0A371G500</accession>
<organism evidence="1 2">
    <name type="scientific">Mucuna pruriens</name>
    <name type="common">Velvet bean</name>
    <name type="synonym">Dolichos pruriens</name>
    <dbReference type="NCBI Taxonomy" id="157652"/>
    <lineage>
        <taxon>Eukaryota</taxon>
        <taxon>Viridiplantae</taxon>
        <taxon>Streptophyta</taxon>
        <taxon>Embryophyta</taxon>
        <taxon>Tracheophyta</taxon>
        <taxon>Spermatophyta</taxon>
        <taxon>Magnoliopsida</taxon>
        <taxon>eudicotyledons</taxon>
        <taxon>Gunneridae</taxon>
        <taxon>Pentapetalae</taxon>
        <taxon>rosids</taxon>
        <taxon>fabids</taxon>
        <taxon>Fabales</taxon>
        <taxon>Fabaceae</taxon>
        <taxon>Papilionoideae</taxon>
        <taxon>50 kb inversion clade</taxon>
        <taxon>NPAAA clade</taxon>
        <taxon>indigoferoid/millettioid clade</taxon>
        <taxon>Phaseoleae</taxon>
        <taxon>Mucuna</taxon>
    </lineage>
</organism>